<dbReference type="Pfam" id="PF00612">
    <property type="entry name" value="IQ"/>
    <property type="match status" value="1"/>
</dbReference>
<accession>K0R5G9</accession>
<dbReference type="EMBL" id="AGNL01046409">
    <property type="protein sequence ID" value="EJK47985.1"/>
    <property type="molecule type" value="Genomic_DNA"/>
</dbReference>
<keyword evidence="3" id="KW-1185">Reference proteome</keyword>
<gene>
    <name evidence="2" type="ORF">THAOC_33257</name>
</gene>
<dbReference type="Proteomes" id="UP000266841">
    <property type="component" value="Unassembled WGS sequence"/>
</dbReference>
<name>K0R5G9_THAOC</name>
<dbReference type="OrthoDB" id="102961at2759"/>
<dbReference type="InterPro" id="IPR000048">
    <property type="entry name" value="IQ_motif_EF-hand-BS"/>
</dbReference>
<reference evidence="2 3" key="1">
    <citation type="journal article" date="2012" name="Genome Biol.">
        <title>Genome and low-iron response of an oceanic diatom adapted to chronic iron limitation.</title>
        <authorList>
            <person name="Lommer M."/>
            <person name="Specht M."/>
            <person name="Roy A.S."/>
            <person name="Kraemer L."/>
            <person name="Andreson R."/>
            <person name="Gutowska M.A."/>
            <person name="Wolf J."/>
            <person name="Bergner S.V."/>
            <person name="Schilhabel M.B."/>
            <person name="Klostermeier U.C."/>
            <person name="Beiko R.G."/>
            <person name="Rosenstiel P."/>
            <person name="Hippler M."/>
            <person name="Laroche J."/>
        </authorList>
    </citation>
    <scope>NUCLEOTIDE SEQUENCE [LARGE SCALE GENOMIC DNA]</scope>
    <source>
        <strain evidence="2 3">CCMP1005</strain>
    </source>
</reference>
<feature type="region of interest" description="Disordered" evidence="1">
    <location>
        <begin position="416"/>
        <end position="445"/>
    </location>
</feature>
<organism evidence="2 3">
    <name type="scientific">Thalassiosira oceanica</name>
    <name type="common">Marine diatom</name>
    <dbReference type="NCBI Taxonomy" id="159749"/>
    <lineage>
        <taxon>Eukaryota</taxon>
        <taxon>Sar</taxon>
        <taxon>Stramenopiles</taxon>
        <taxon>Ochrophyta</taxon>
        <taxon>Bacillariophyta</taxon>
        <taxon>Coscinodiscophyceae</taxon>
        <taxon>Thalassiosirophycidae</taxon>
        <taxon>Thalassiosirales</taxon>
        <taxon>Thalassiosiraceae</taxon>
        <taxon>Thalassiosira</taxon>
    </lineage>
</organism>
<dbReference type="AlphaFoldDB" id="K0R5G9"/>
<evidence type="ECO:0000313" key="3">
    <source>
        <dbReference type="Proteomes" id="UP000266841"/>
    </source>
</evidence>
<protein>
    <submittedName>
        <fullName evidence="2">Uncharacterized protein</fullName>
    </submittedName>
</protein>
<comment type="caution">
    <text evidence="2">The sequence shown here is derived from an EMBL/GenBank/DDBJ whole genome shotgun (WGS) entry which is preliminary data.</text>
</comment>
<proteinExistence type="predicted"/>
<sequence>MQSYVRRIFAEKERRKRWARHLQILRNDSATEIQRVYRGHMCKVQAQVLTEEKRQRLEAEEKAKIKTRKHDCAVVIQKHARQRYTVDGDFHAFVKSISDDYHRFERTIQATIIREQNLATSFVDKVVAARDRDHQNAWKNYLSHTQQNVPPDNNHRQAGPKSHWNKTYKLYQSKPRISTKKAPKMTKPASGSDFFLLPSEIEAPPRQLSRESCASDHSVVGEEPQRRQEAMRLLQLSKAKDRLRGLYLRFDVPSGLDDTVSRFILAVSLRYDFEDPGESSVHGNFIGKKSAPDQEKQLVARTFAERLVHSLHSMSIVFIRDLLPRERMYSILSSMDVSDEFVVLAFSLLSVLENMSKGNFMQRKILQTKCRQLLETQKTLGASCGVSNNFLTEDDNIVLATSLAECGNASLDDMGDEDSPGGLWRQPVADQAPSSTKNVIPPSNILGSGTKKTRSWAVAYSAKIISENKRAHPALSNFIDGRLISEGQKENE</sequence>
<evidence type="ECO:0000256" key="1">
    <source>
        <dbReference type="SAM" id="MobiDB-lite"/>
    </source>
</evidence>
<dbReference type="PROSITE" id="PS50096">
    <property type="entry name" value="IQ"/>
    <property type="match status" value="1"/>
</dbReference>
<evidence type="ECO:0000313" key="2">
    <source>
        <dbReference type="EMBL" id="EJK47985.1"/>
    </source>
</evidence>